<name>X1U8V3_9ZZZZ</name>
<dbReference type="InterPro" id="IPR013762">
    <property type="entry name" value="Integrase-like_cat_sf"/>
</dbReference>
<evidence type="ECO:0000259" key="3">
    <source>
        <dbReference type="PROSITE" id="PS51898"/>
    </source>
</evidence>
<gene>
    <name evidence="4" type="ORF">S12H4_37074</name>
</gene>
<dbReference type="AlphaFoldDB" id="X1U8V3"/>
<reference evidence="4" key="1">
    <citation type="journal article" date="2014" name="Front. Microbiol.">
        <title>High frequency of phylogenetically diverse reductive dehalogenase-homologous genes in deep subseafloor sedimentary metagenomes.</title>
        <authorList>
            <person name="Kawai M."/>
            <person name="Futagami T."/>
            <person name="Toyoda A."/>
            <person name="Takaki Y."/>
            <person name="Nishi S."/>
            <person name="Hori S."/>
            <person name="Arai W."/>
            <person name="Tsubouchi T."/>
            <person name="Morono Y."/>
            <person name="Uchiyama I."/>
            <person name="Ito T."/>
            <person name="Fujiyama A."/>
            <person name="Inagaki F."/>
            <person name="Takami H."/>
        </authorList>
    </citation>
    <scope>NUCLEOTIDE SEQUENCE</scope>
    <source>
        <strain evidence="4">Expedition CK06-06</strain>
    </source>
</reference>
<evidence type="ECO:0000256" key="1">
    <source>
        <dbReference type="ARBA" id="ARBA00023172"/>
    </source>
</evidence>
<keyword evidence="1" id="KW-0233">DNA recombination</keyword>
<protein>
    <recommendedName>
        <fullName evidence="3">Tyr recombinase domain-containing protein</fullName>
    </recommendedName>
</protein>
<feature type="region of interest" description="Disordered" evidence="2">
    <location>
        <begin position="182"/>
        <end position="225"/>
    </location>
</feature>
<feature type="compositionally biased region" description="Basic and acidic residues" evidence="2">
    <location>
        <begin position="208"/>
        <end position="217"/>
    </location>
</feature>
<dbReference type="SUPFAM" id="SSF56349">
    <property type="entry name" value="DNA breaking-rejoining enzymes"/>
    <property type="match status" value="1"/>
</dbReference>
<dbReference type="EMBL" id="BARW01022163">
    <property type="protein sequence ID" value="GAI96300.1"/>
    <property type="molecule type" value="Genomic_DNA"/>
</dbReference>
<dbReference type="InterPro" id="IPR011010">
    <property type="entry name" value="DNA_brk_join_enz"/>
</dbReference>
<dbReference type="Pfam" id="PF00589">
    <property type="entry name" value="Phage_integrase"/>
    <property type="match status" value="1"/>
</dbReference>
<dbReference type="GO" id="GO:0003677">
    <property type="term" value="F:DNA binding"/>
    <property type="evidence" value="ECO:0007669"/>
    <property type="project" value="InterPro"/>
</dbReference>
<feature type="domain" description="Tyr recombinase" evidence="3">
    <location>
        <begin position="1"/>
        <end position="171"/>
    </location>
</feature>
<comment type="caution">
    <text evidence="4">The sequence shown here is derived from an EMBL/GenBank/DDBJ whole genome shotgun (WGS) entry which is preliminary data.</text>
</comment>
<organism evidence="4">
    <name type="scientific">marine sediment metagenome</name>
    <dbReference type="NCBI Taxonomy" id="412755"/>
    <lineage>
        <taxon>unclassified sequences</taxon>
        <taxon>metagenomes</taxon>
        <taxon>ecological metagenomes</taxon>
    </lineage>
</organism>
<proteinExistence type="predicted"/>
<dbReference type="GO" id="GO:0006310">
    <property type="term" value="P:DNA recombination"/>
    <property type="evidence" value="ECO:0007669"/>
    <property type="project" value="UniProtKB-KW"/>
</dbReference>
<dbReference type="GO" id="GO:0015074">
    <property type="term" value="P:DNA integration"/>
    <property type="evidence" value="ECO:0007669"/>
    <property type="project" value="InterPro"/>
</dbReference>
<dbReference type="InterPro" id="IPR002104">
    <property type="entry name" value="Integrase_catalytic"/>
</dbReference>
<evidence type="ECO:0000313" key="4">
    <source>
        <dbReference type="EMBL" id="GAI96300.1"/>
    </source>
</evidence>
<sequence>LSLKEVAALDAVVQTAREQVAIEVLLGHGWRQIELRRITAGDVRSVKDGLVLCHGKERREFAPILSETHHLLLELAGNLRDGDIVVRSERVRNGRTDPLGEDGVAQMLDRLFARAGLEARGHDLRRTFCTLVYDACGDEFLANRLIRDVNPGCSDRYLKVPLAKLLRDLELLSPLRQIRRTARRGGAEPLRQAGETMGQAEESMVETGESRTPRPEELAQDILQA</sequence>
<accession>X1U8V3</accession>
<dbReference type="Gene3D" id="1.10.443.10">
    <property type="entry name" value="Intergrase catalytic core"/>
    <property type="match status" value="1"/>
</dbReference>
<dbReference type="PROSITE" id="PS51898">
    <property type="entry name" value="TYR_RECOMBINASE"/>
    <property type="match status" value="1"/>
</dbReference>
<feature type="non-terminal residue" evidence="4">
    <location>
        <position position="1"/>
    </location>
</feature>
<evidence type="ECO:0000256" key="2">
    <source>
        <dbReference type="SAM" id="MobiDB-lite"/>
    </source>
</evidence>